<keyword evidence="6 12" id="KW-0812">Transmembrane</keyword>
<comment type="similarity">
    <text evidence="2">Belongs to the cytochrome ubiquinol oxidase subunit 2 family.</text>
</comment>
<evidence type="ECO:0000256" key="4">
    <source>
        <dbReference type="ARBA" id="ARBA00022475"/>
    </source>
</evidence>
<dbReference type="PIRSF" id="PIRSF000267">
    <property type="entry name" value="Cyt_oxidse_sub2"/>
    <property type="match status" value="1"/>
</dbReference>
<evidence type="ECO:0000256" key="12">
    <source>
        <dbReference type="SAM" id="Phobius"/>
    </source>
</evidence>
<dbReference type="GO" id="GO:0005886">
    <property type="term" value="C:plasma membrane"/>
    <property type="evidence" value="ECO:0007669"/>
    <property type="project" value="UniProtKB-SubCell"/>
</dbReference>
<dbReference type="GO" id="GO:0009055">
    <property type="term" value="F:electron transfer activity"/>
    <property type="evidence" value="ECO:0007669"/>
    <property type="project" value="TreeGrafter"/>
</dbReference>
<dbReference type="RefSeq" id="WP_131167913.1">
    <property type="nucleotide sequence ID" value="NZ_SDMQ01000006.1"/>
</dbReference>
<keyword evidence="4" id="KW-1003">Cell membrane</keyword>
<keyword evidence="3" id="KW-0813">Transport</keyword>
<feature type="transmembrane region" description="Helical" evidence="12">
    <location>
        <begin position="83"/>
        <end position="104"/>
    </location>
</feature>
<feature type="transmembrane region" description="Helical" evidence="12">
    <location>
        <begin position="210"/>
        <end position="231"/>
    </location>
</feature>
<dbReference type="GO" id="GO:0070069">
    <property type="term" value="C:cytochrome complex"/>
    <property type="evidence" value="ECO:0007669"/>
    <property type="project" value="TreeGrafter"/>
</dbReference>
<organism evidence="13 14">
    <name type="scientific">Propioniciclava sinopodophylli</name>
    <dbReference type="NCBI Taxonomy" id="1837344"/>
    <lineage>
        <taxon>Bacteria</taxon>
        <taxon>Bacillati</taxon>
        <taxon>Actinomycetota</taxon>
        <taxon>Actinomycetes</taxon>
        <taxon>Propionibacteriales</taxon>
        <taxon>Propionibacteriaceae</taxon>
        <taxon>Propioniciclava</taxon>
    </lineage>
</organism>
<evidence type="ECO:0000256" key="6">
    <source>
        <dbReference type="ARBA" id="ARBA00022692"/>
    </source>
</evidence>
<evidence type="ECO:0000256" key="7">
    <source>
        <dbReference type="ARBA" id="ARBA00022723"/>
    </source>
</evidence>
<feature type="transmembrane region" description="Helical" evidence="12">
    <location>
        <begin position="264"/>
        <end position="282"/>
    </location>
</feature>
<evidence type="ECO:0000256" key="11">
    <source>
        <dbReference type="ARBA" id="ARBA00023136"/>
    </source>
</evidence>
<protein>
    <submittedName>
        <fullName evidence="13">Cytochrome d ubiquinol oxidase subunit II</fullName>
    </submittedName>
</protein>
<proteinExistence type="inferred from homology"/>
<dbReference type="GO" id="GO:0019646">
    <property type="term" value="P:aerobic electron transport chain"/>
    <property type="evidence" value="ECO:0007669"/>
    <property type="project" value="TreeGrafter"/>
</dbReference>
<reference evidence="13 14" key="1">
    <citation type="submission" date="2019-01" db="EMBL/GenBank/DDBJ databases">
        <title>Lactibacter flavus gen. nov., sp. nov., a novel bacterium of the family Propionibacteriaceae isolated from raw milk and dairy products.</title>
        <authorList>
            <person name="Huptas C."/>
            <person name="Wenning M."/>
            <person name="Breitenwieser F."/>
            <person name="Doll E."/>
            <person name="Von Neubeck M."/>
            <person name="Busse H.-J."/>
            <person name="Scherer S."/>
        </authorList>
    </citation>
    <scope>NUCLEOTIDE SEQUENCE [LARGE SCALE GENOMIC DNA]</scope>
    <source>
        <strain evidence="13 14">KCTC 33808</strain>
    </source>
</reference>
<comment type="subcellular location">
    <subcellularLocation>
        <location evidence="1">Cell membrane</location>
        <topology evidence="1">Multi-pass membrane protein</topology>
    </subcellularLocation>
</comment>
<evidence type="ECO:0000256" key="9">
    <source>
        <dbReference type="ARBA" id="ARBA00022989"/>
    </source>
</evidence>
<keyword evidence="8" id="KW-0249">Electron transport</keyword>
<keyword evidence="10" id="KW-0408">Iron</keyword>
<dbReference type="Proteomes" id="UP000292373">
    <property type="component" value="Unassembled WGS sequence"/>
</dbReference>
<comment type="caution">
    <text evidence="13">The sequence shown here is derived from an EMBL/GenBank/DDBJ whole genome shotgun (WGS) entry which is preliminary data.</text>
</comment>
<evidence type="ECO:0000256" key="5">
    <source>
        <dbReference type="ARBA" id="ARBA00022617"/>
    </source>
</evidence>
<evidence type="ECO:0000313" key="14">
    <source>
        <dbReference type="Proteomes" id="UP000292373"/>
    </source>
</evidence>
<dbReference type="OrthoDB" id="9776710at2"/>
<accession>A0A4Q9KDQ3</accession>
<keyword evidence="5" id="KW-0349">Heme</keyword>
<sequence>MLLPLAAEASNLQVVWYILIAVLWIGYLILEGFDYGVGMLIPFLGKTEKERRVIVNTVGPLWDGNEVWLLTAGGATFAAFPGWYATLFSGLYLPLFLILVGLIIRGVSFEYRAKNPDARWRNTFDWMAATGSFIVSLVFGVGFANFIIGMPVALAEGSNHLHVFTGGFWSLFSPFALLGGVVLVVLFLFHGANFLALKTKGVVHDRAKAFSAKVGLAAIVGGAIYLVWANIAYGWGAIGWVLTVLAAAGLIGSWLAIRAGRDGWAFVATTVTILLVAVWIFGRMWPNLGFDNSAAAMPLDRVTAASTDLTLTIMTGAAVVFVPIVLAYQAWTVWIFRKRISTHNMPDDVAVAA</sequence>
<feature type="transmembrane region" description="Helical" evidence="12">
    <location>
        <begin position="237"/>
        <end position="257"/>
    </location>
</feature>
<feature type="transmembrane region" description="Helical" evidence="12">
    <location>
        <begin position="168"/>
        <end position="189"/>
    </location>
</feature>
<dbReference type="NCBIfam" id="TIGR00203">
    <property type="entry name" value="cydB"/>
    <property type="match status" value="1"/>
</dbReference>
<keyword evidence="11 12" id="KW-0472">Membrane</keyword>
<dbReference type="PANTHER" id="PTHR43141:SF5">
    <property type="entry name" value="CYTOCHROME BD-I UBIQUINOL OXIDASE SUBUNIT 2"/>
    <property type="match status" value="1"/>
</dbReference>
<feature type="transmembrane region" description="Helical" evidence="12">
    <location>
        <begin position="309"/>
        <end position="336"/>
    </location>
</feature>
<evidence type="ECO:0000256" key="10">
    <source>
        <dbReference type="ARBA" id="ARBA00023004"/>
    </source>
</evidence>
<evidence type="ECO:0000313" key="13">
    <source>
        <dbReference type="EMBL" id="TBT85000.1"/>
    </source>
</evidence>
<feature type="transmembrane region" description="Helical" evidence="12">
    <location>
        <begin position="124"/>
        <end position="148"/>
    </location>
</feature>
<evidence type="ECO:0000256" key="8">
    <source>
        <dbReference type="ARBA" id="ARBA00022982"/>
    </source>
</evidence>
<dbReference type="GO" id="GO:0016682">
    <property type="term" value="F:oxidoreductase activity, acting on diphenols and related substances as donors, oxygen as acceptor"/>
    <property type="evidence" value="ECO:0007669"/>
    <property type="project" value="TreeGrafter"/>
</dbReference>
<keyword evidence="9 12" id="KW-1133">Transmembrane helix</keyword>
<name>A0A4Q9KDQ3_9ACTN</name>
<keyword evidence="14" id="KW-1185">Reference proteome</keyword>
<dbReference type="PANTHER" id="PTHR43141">
    <property type="entry name" value="CYTOCHROME BD2 SUBUNIT II"/>
    <property type="match status" value="1"/>
</dbReference>
<keyword evidence="7" id="KW-0479">Metal-binding</keyword>
<evidence type="ECO:0000256" key="1">
    <source>
        <dbReference type="ARBA" id="ARBA00004651"/>
    </source>
</evidence>
<dbReference type="InterPro" id="IPR003317">
    <property type="entry name" value="Cyt-d_oxidase_su2"/>
</dbReference>
<dbReference type="EMBL" id="SDMQ01000006">
    <property type="protein sequence ID" value="TBT85000.1"/>
    <property type="molecule type" value="Genomic_DNA"/>
</dbReference>
<feature type="transmembrane region" description="Helical" evidence="12">
    <location>
        <begin position="12"/>
        <end position="30"/>
    </location>
</feature>
<gene>
    <name evidence="13" type="primary">cydB</name>
    <name evidence="13" type="ORF">ET989_07455</name>
</gene>
<dbReference type="AlphaFoldDB" id="A0A4Q9KDQ3"/>
<dbReference type="GO" id="GO:0046872">
    <property type="term" value="F:metal ion binding"/>
    <property type="evidence" value="ECO:0007669"/>
    <property type="project" value="UniProtKB-KW"/>
</dbReference>
<evidence type="ECO:0000256" key="3">
    <source>
        <dbReference type="ARBA" id="ARBA00022448"/>
    </source>
</evidence>
<evidence type="ECO:0000256" key="2">
    <source>
        <dbReference type="ARBA" id="ARBA00007543"/>
    </source>
</evidence>
<dbReference type="Pfam" id="PF02322">
    <property type="entry name" value="Cyt_bd_oxida_II"/>
    <property type="match status" value="1"/>
</dbReference>